<evidence type="ECO:0000313" key="3">
    <source>
        <dbReference type="Proteomes" id="UP000573603"/>
    </source>
</evidence>
<reference evidence="2 3" key="1">
    <citation type="journal article" date="2020" name="BMC Genomics">
        <title>Correction to: Identification and distribution of gene clusters required for synthesis of sphingolipid metabolism inhibitors in diverse species of the filamentous fungus Fusarium.</title>
        <authorList>
            <person name="Kim H.S."/>
            <person name="Lohmar J.M."/>
            <person name="Busman M."/>
            <person name="Brown D.W."/>
            <person name="Naumann T.A."/>
            <person name="Divon H.H."/>
            <person name="Lysoe E."/>
            <person name="Uhlig S."/>
            <person name="Proctor R.H."/>
        </authorList>
    </citation>
    <scope>NUCLEOTIDE SEQUENCE [LARGE SCALE GENOMIC DNA]</scope>
    <source>
        <strain evidence="2 3">NRRL 25214</strain>
    </source>
</reference>
<comment type="caution">
    <text evidence="2">The sequence shown here is derived from an EMBL/GenBank/DDBJ whole genome shotgun (WGS) entry which is preliminary data.</text>
</comment>
<feature type="chain" id="PRO_5034227166" evidence="1">
    <location>
        <begin position="21"/>
        <end position="73"/>
    </location>
</feature>
<dbReference type="Proteomes" id="UP000573603">
    <property type="component" value="Unassembled WGS sequence"/>
</dbReference>
<gene>
    <name evidence="2" type="ORF">FANTH_1099</name>
</gene>
<keyword evidence="1" id="KW-0732">Signal</keyword>
<sequence>MWAVIFLIPVAQQTLTTSQAGVWFELAQPPDSPSPTVPYRAVAYHADLDAIVSSDFTANYLSIAQGGRVSTQG</sequence>
<proteinExistence type="predicted"/>
<feature type="signal peptide" evidence="1">
    <location>
        <begin position="1"/>
        <end position="20"/>
    </location>
</feature>
<dbReference type="EMBL" id="JABEVY010000027">
    <property type="protein sequence ID" value="KAF5254035.1"/>
    <property type="molecule type" value="Genomic_DNA"/>
</dbReference>
<organism evidence="2 3">
    <name type="scientific">Fusarium anthophilum</name>
    <dbReference type="NCBI Taxonomy" id="48485"/>
    <lineage>
        <taxon>Eukaryota</taxon>
        <taxon>Fungi</taxon>
        <taxon>Dikarya</taxon>
        <taxon>Ascomycota</taxon>
        <taxon>Pezizomycotina</taxon>
        <taxon>Sordariomycetes</taxon>
        <taxon>Hypocreomycetidae</taxon>
        <taxon>Hypocreales</taxon>
        <taxon>Nectriaceae</taxon>
        <taxon>Fusarium</taxon>
        <taxon>Fusarium fujikuroi species complex</taxon>
    </lineage>
</organism>
<protein>
    <submittedName>
        <fullName evidence="2">Uncharacterized protein</fullName>
    </submittedName>
</protein>
<name>A0A8H4ZWZ0_9HYPO</name>
<accession>A0A8H4ZWZ0</accession>
<dbReference type="AlphaFoldDB" id="A0A8H4ZWZ0"/>
<keyword evidence="3" id="KW-1185">Reference proteome</keyword>
<evidence type="ECO:0000256" key="1">
    <source>
        <dbReference type="SAM" id="SignalP"/>
    </source>
</evidence>
<evidence type="ECO:0000313" key="2">
    <source>
        <dbReference type="EMBL" id="KAF5254035.1"/>
    </source>
</evidence>